<dbReference type="Proteomes" id="UP000325313">
    <property type="component" value="Unassembled WGS sequence"/>
</dbReference>
<reference evidence="4 5" key="1">
    <citation type="submission" date="2019-05" db="EMBL/GenBank/DDBJ databases">
        <title>Emergence of the Ug99 lineage of the wheat stem rust pathogen through somatic hybridization.</title>
        <authorList>
            <person name="Li F."/>
            <person name="Upadhyaya N.M."/>
            <person name="Sperschneider J."/>
            <person name="Matny O."/>
            <person name="Nguyen-Phuc H."/>
            <person name="Mago R."/>
            <person name="Raley C."/>
            <person name="Miller M.E."/>
            <person name="Silverstein K.A.T."/>
            <person name="Henningsen E."/>
            <person name="Hirsch C.D."/>
            <person name="Visser B."/>
            <person name="Pretorius Z.A."/>
            <person name="Steffenson B.J."/>
            <person name="Schwessinger B."/>
            <person name="Dodds P.N."/>
            <person name="Figueroa M."/>
        </authorList>
    </citation>
    <scope>NUCLEOTIDE SEQUENCE [LARGE SCALE GENOMIC DNA]</scope>
    <source>
        <strain evidence="4 5">Ug99</strain>
    </source>
</reference>
<protein>
    <recommendedName>
        <fullName evidence="3">Spastin/Vps4 C-terminal domain-containing protein</fullName>
    </recommendedName>
</protein>
<evidence type="ECO:0000256" key="1">
    <source>
        <dbReference type="ARBA" id="ARBA00022741"/>
    </source>
</evidence>
<evidence type="ECO:0000313" key="4">
    <source>
        <dbReference type="EMBL" id="KAA1071159.1"/>
    </source>
</evidence>
<evidence type="ECO:0000259" key="3">
    <source>
        <dbReference type="Pfam" id="PF09336"/>
    </source>
</evidence>
<dbReference type="Pfam" id="PF09336">
    <property type="entry name" value="Vps4_C"/>
    <property type="match status" value="1"/>
</dbReference>
<proteinExistence type="predicted"/>
<dbReference type="GO" id="GO:0005524">
    <property type="term" value="F:ATP binding"/>
    <property type="evidence" value="ECO:0007669"/>
    <property type="project" value="UniProtKB-KW"/>
</dbReference>
<keyword evidence="1" id="KW-0547">Nucleotide-binding</keyword>
<accession>A0A5B0M4N3</accession>
<evidence type="ECO:0000313" key="5">
    <source>
        <dbReference type="Proteomes" id="UP000325313"/>
    </source>
</evidence>
<organism evidence="4 5">
    <name type="scientific">Puccinia graminis f. sp. tritici</name>
    <dbReference type="NCBI Taxonomy" id="56615"/>
    <lineage>
        <taxon>Eukaryota</taxon>
        <taxon>Fungi</taxon>
        <taxon>Dikarya</taxon>
        <taxon>Basidiomycota</taxon>
        <taxon>Pucciniomycotina</taxon>
        <taxon>Pucciniomycetes</taxon>
        <taxon>Pucciniales</taxon>
        <taxon>Pucciniaceae</taxon>
        <taxon>Puccinia</taxon>
    </lineage>
</organism>
<name>A0A5B0M4N3_PUCGR</name>
<comment type="caution">
    <text evidence="4">The sequence shown here is derived from an EMBL/GenBank/DDBJ whole genome shotgun (WGS) entry which is preliminary data.</text>
</comment>
<dbReference type="EMBL" id="VDEP01000479">
    <property type="protein sequence ID" value="KAA1071159.1"/>
    <property type="molecule type" value="Genomic_DNA"/>
</dbReference>
<sequence length="71" mass="8166">MLTPCSPEDSLAIEKKWHEIGPKELLVPYLQEPGLIADLSRYPKRVTHEDDDQHLLFQSLLQSWRSQAPGI</sequence>
<dbReference type="InterPro" id="IPR015415">
    <property type="entry name" value="Spast_Vps4_C"/>
</dbReference>
<dbReference type="AlphaFoldDB" id="A0A5B0M4N3"/>
<evidence type="ECO:0000256" key="2">
    <source>
        <dbReference type="ARBA" id="ARBA00022840"/>
    </source>
</evidence>
<keyword evidence="2" id="KW-0067">ATP-binding</keyword>
<gene>
    <name evidence="4" type="ORF">PGTUg99_006382</name>
</gene>
<feature type="domain" description="Spastin/Vps4 C-terminal" evidence="3">
    <location>
        <begin position="2"/>
        <end position="54"/>
    </location>
</feature>